<evidence type="ECO:0000256" key="3">
    <source>
        <dbReference type="ARBA" id="ARBA00023163"/>
    </source>
</evidence>
<dbReference type="PROSITE" id="PS01124">
    <property type="entry name" value="HTH_ARAC_FAMILY_2"/>
    <property type="match status" value="1"/>
</dbReference>
<dbReference type="SMART" id="SM00342">
    <property type="entry name" value="HTH_ARAC"/>
    <property type="match status" value="1"/>
</dbReference>
<reference evidence="5 6" key="1">
    <citation type="journal article" date="2015" name="Biotechnol. Bioeng.">
        <title>Genome sequence and phenotypic characterization of Caulobacter segnis.</title>
        <authorList>
            <person name="Patel S."/>
            <person name="Fletcher B."/>
            <person name="Scott D.C."/>
            <person name="Ely B."/>
        </authorList>
    </citation>
    <scope>NUCLEOTIDE SEQUENCE [LARGE SCALE GENOMIC DNA]</scope>
    <source>
        <strain evidence="5 6">TK0059</strain>
    </source>
</reference>
<dbReference type="InterPro" id="IPR050204">
    <property type="entry name" value="AraC_XylS_family_regulators"/>
</dbReference>
<dbReference type="PANTHER" id="PTHR46796">
    <property type="entry name" value="HTH-TYPE TRANSCRIPTIONAL ACTIVATOR RHAS-RELATED"/>
    <property type="match status" value="1"/>
</dbReference>
<sequence>MTLQAQSQSFQSPVAVLDGPVEARSFQDVLAQFPSAPPATLQEARRVIARLAKLTGAEVSWPPSAPKASVDASIGGLSAWKARKIVAHIDERLDRVIYNTELAGVANLSVSHFSRAFKKTFGESARAYIMRRRISVAQELIGRGTQTLADIALACGFADQPHMTRVFGRLVGKSPSRWRRAHAVVLQ</sequence>
<keyword evidence="1" id="KW-0805">Transcription regulation</keyword>
<evidence type="ECO:0000259" key="4">
    <source>
        <dbReference type="PROSITE" id="PS01124"/>
    </source>
</evidence>
<gene>
    <name evidence="5" type="ORF">B7G68_10605</name>
</gene>
<dbReference type="InterPro" id="IPR009057">
    <property type="entry name" value="Homeodomain-like_sf"/>
</dbReference>
<dbReference type="Proteomes" id="UP000240527">
    <property type="component" value="Chromosome"/>
</dbReference>
<keyword evidence="2" id="KW-0238">DNA-binding</keyword>
<evidence type="ECO:0000256" key="1">
    <source>
        <dbReference type="ARBA" id="ARBA00023015"/>
    </source>
</evidence>
<feature type="domain" description="HTH araC/xylS-type" evidence="4">
    <location>
        <begin position="83"/>
        <end position="181"/>
    </location>
</feature>
<keyword evidence="6" id="KW-1185">Reference proteome</keyword>
<dbReference type="RefSeq" id="WP_013079192.1">
    <property type="nucleotide sequence ID" value="NZ_CP027850.1"/>
</dbReference>
<evidence type="ECO:0000313" key="6">
    <source>
        <dbReference type="Proteomes" id="UP000240527"/>
    </source>
</evidence>
<organism evidence="5 6">
    <name type="scientific">Caulobacter segnis</name>
    <dbReference type="NCBI Taxonomy" id="88688"/>
    <lineage>
        <taxon>Bacteria</taxon>
        <taxon>Pseudomonadati</taxon>
        <taxon>Pseudomonadota</taxon>
        <taxon>Alphaproteobacteria</taxon>
        <taxon>Caulobacterales</taxon>
        <taxon>Caulobacteraceae</taxon>
        <taxon>Caulobacter</taxon>
    </lineage>
</organism>
<proteinExistence type="predicted"/>
<dbReference type="SUPFAM" id="SSF46689">
    <property type="entry name" value="Homeodomain-like"/>
    <property type="match status" value="2"/>
</dbReference>
<dbReference type="Pfam" id="PF12833">
    <property type="entry name" value="HTH_18"/>
    <property type="match status" value="1"/>
</dbReference>
<dbReference type="InterPro" id="IPR018060">
    <property type="entry name" value="HTH_AraC"/>
</dbReference>
<dbReference type="EMBL" id="CP027850">
    <property type="protein sequence ID" value="AVQ02256.1"/>
    <property type="molecule type" value="Genomic_DNA"/>
</dbReference>
<protein>
    <submittedName>
        <fullName evidence="5">AraC family transcriptional regulator</fullName>
    </submittedName>
</protein>
<evidence type="ECO:0000256" key="2">
    <source>
        <dbReference type="ARBA" id="ARBA00023125"/>
    </source>
</evidence>
<dbReference type="Gene3D" id="1.10.10.60">
    <property type="entry name" value="Homeodomain-like"/>
    <property type="match status" value="1"/>
</dbReference>
<keyword evidence="3" id="KW-0804">Transcription</keyword>
<evidence type="ECO:0000313" key="5">
    <source>
        <dbReference type="EMBL" id="AVQ02256.1"/>
    </source>
</evidence>
<accession>A0ABM6TGI0</accession>
<dbReference type="PANTHER" id="PTHR46796:SF6">
    <property type="entry name" value="ARAC SUBFAMILY"/>
    <property type="match status" value="1"/>
</dbReference>
<name>A0ABM6TGI0_9CAUL</name>